<dbReference type="OrthoDB" id="9809025at2"/>
<dbReference type="AlphaFoldDB" id="A0A2S0NBY1"/>
<sequence>MSSTFETVSKIISETCDIPLEKITPESHAIDDLGIDSLDFLDIAFAIDKAFGIKLPLEKWTQEVNEGKAKTEDYFVLGALCGKIDELVAAKGA</sequence>
<keyword evidence="5" id="KW-0443">Lipid metabolism</keyword>
<keyword evidence="3" id="KW-0597">Phosphoprotein</keyword>
<dbReference type="PROSITE" id="PS50075">
    <property type="entry name" value="CARRIER"/>
    <property type="match status" value="1"/>
</dbReference>
<evidence type="ECO:0000256" key="8">
    <source>
        <dbReference type="ARBA" id="ARBA00024402"/>
    </source>
</evidence>
<keyword evidence="2" id="KW-0444">Lipid biosynthesis</keyword>
<dbReference type="GO" id="GO:0000035">
    <property type="term" value="F:acyl binding"/>
    <property type="evidence" value="ECO:0007669"/>
    <property type="project" value="TreeGrafter"/>
</dbReference>
<dbReference type="GO" id="GO:0000036">
    <property type="term" value="F:acyl carrier activity"/>
    <property type="evidence" value="ECO:0007669"/>
    <property type="project" value="TreeGrafter"/>
</dbReference>
<evidence type="ECO:0000313" key="11">
    <source>
        <dbReference type="Proteomes" id="UP000237889"/>
    </source>
</evidence>
<dbReference type="GO" id="GO:0005829">
    <property type="term" value="C:cytosol"/>
    <property type="evidence" value="ECO:0007669"/>
    <property type="project" value="TreeGrafter"/>
</dbReference>
<dbReference type="InterPro" id="IPR009081">
    <property type="entry name" value="PP-bd_ACP"/>
</dbReference>
<dbReference type="InterPro" id="IPR006162">
    <property type="entry name" value="Ppantetheine_attach_site"/>
</dbReference>
<evidence type="ECO:0000256" key="2">
    <source>
        <dbReference type="ARBA" id="ARBA00022516"/>
    </source>
</evidence>
<evidence type="ECO:0000256" key="1">
    <source>
        <dbReference type="ARBA" id="ARBA00022450"/>
    </source>
</evidence>
<feature type="domain" description="Carrier" evidence="9">
    <location>
        <begin position="2"/>
        <end position="88"/>
    </location>
</feature>
<dbReference type="NCBIfam" id="NF005079">
    <property type="entry name" value="PRK06508.1"/>
    <property type="match status" value="1"/>
</dbReference>
<evidence type="ECO:0000313" key="10">
    <source>
        <dbReference type="EMBL" id="AVO45547.1"/>
    </source>
</evidence>
<dbReference type="Pfam" id="PF00550">
    <property type="entry name" value="PP-binding"/>
    <property type="match status" value="1"/>
</dbReference>
<name>A0A2S0NBY1_9HYPH</name>
<dbReference type="GO" id="GO:0016020">
    <property type="term" value="C:membrane"/>
    <property type="evidence" value="ECO:0007669"/>
    <property type="project" value="GOC"/>
</dbReference>
<evidence type="ECO:0000256" key="3">
    <source>
        <dbReference type="ARBA" id="ARBA00022553"/>
    </source>
</evidence>
<dbReference type="InterPro" id="IPR003231">
    <property type="entry name" value="ACP"/>
</dbReference>
<organism evidence="10 11">
    <name type="scientific">Phreatobacter cathodiphilus</name>
    <dbReference type="NCBI Taxonomy" id="1868589"/>
    <lineage>
        <taxon>Bacteria</taxon>
        <taxon>Pseudomonadati</taxon>
        <taxon>Pseudomonadota</taxon>
        <taxon>Alphaproteobacteria</taxon>
        <taxon>Hyphomicrobiales</taxon>
        <taxon>Phreatobacteraceae</taxon>
        <taxon>Phreatobacter</taxon>
    </lineage>
</organism>
<dbReference type="SUPFAM" id="SSF47336">
    <property type="entry name" value="ACP-like"/>
    <property type="match status" value="1"/>
</dbReference>
<evidence type="ECO:0000256" key="7">
    <source>
        <dbReference type="ARBA" id="ARBA00024328"/>
    </source>
</evidence>
<proteinExistence type="predicted"/>
<gene>
    <name evidence="10" type="ORF">C6569_10985</name>
</gene>
<dbReference type="RefSeq" id="WP_106748888.1">
    <property type="nucleotide sequence ID" value="NZ_CP027668.1"/>
</dbReference>
<keyword evidence="11" id="KW-1185">Reference proteome</keyword>
<dbReference type="EMBL" id="CP027668">
    <property type="protein sequence ID" value="AVO45547.1"/>
    <property type="molecule type" value="Genomic_DNA"/>
</dbReference>
<dbReference type="PANTHER" id="PTHR20863">
    <property type="entry name" value="ACYL CARRIER PROTEIN"/>
    <property type="match status" value="1"/>
</dbReference>
<dbReference type="Gene3D" id="1.10.1200.10">
    <property type="entry name" value="ACP-like"/>
    <property type="match status" value="1"/>
</dbReference>
<evidence type="ECO:0000259" key="9">
    <source>
        <dbReference type="PROSITE" id="PS50075"/>
    </source>
</evidence>
<keyword evidence="6" id="KW-0275">Fatty acid biosynthesis</keyword>
<reference evidence="10 11" key="1">
    <citation type="submission" date="2018-03" db="EMBL/GenBank/DDBJ databases">
        <title>Genome sequencing of Phreatobacter sp.</title>
        <authorList>
            <person name="Kim S.-J."/>
            <person name="Heo J."/>
            <person name="Kwon S.-W."/>
        </authorList>
    </citation>
    <scope>NUCLEOTIDE SEQUENCE [LARGE SCALE GENOMIC DNA]</scope>
    <source>
        <strain evidence="10 11">S-12</strain>
    </source>
</reference>
<evidence type="ECO:0000256" key="5">
    <source>
        <dbReference type="ARBA" id="ARBA00023098"/>
    </source>
</evidence>
<evidence type="ECO:0000256" key="6">
    <source>
        <dbReference type="ARBA" id="ARBA00023160"/>
    </source>
</evidence>
<protein>
    <recommendedName>
        <fullName evidence="8">Acyl carrier protein AcpXL</fullName>
    </recommendedName>
</protein>
<keyword evidence="1" id="KW-0596">Phosphopantetheine</keyword>
<comment type="pathway">
    <text evidence="7">Glycolipid biosynthesis; KDO(2)-lipid A biosynthesis.</text>
</comment>
<dbReference type="KEGG" id="phr:C6569_10985"/>
<dbReference type="GO" id="GO:0009245">
    <property type="term" value="P:lipid A biosynthetic process"/>
    <property type="evidence" value="ECO:0007669"/>
    <property type="project" value="TreeGrafter"/>
</dbReference>
<evidence type="ECO:0000256" key="4">
    <source>
        <dbReference type="ARBA" id="ARBA00022832"/>
    </source>
</evidence>
<dbReference type="InterPro" id="IPR036736">
    <property type="entry name" value="ACP-like_sf"/>
</dbReference>
<dbReference type="Proteomes" id="UP000237889">
    <property type="component" value="Chromosome"/>
</dbReference>
<keyword evidence="4" id="KW-0276">Fatty acid metabolism</keyword>
<accession>A0A2S0NBY1</accession>
<dbReference type="PROSITE" id="PS00012">
    <property type="entry name" value="PHOSPHOPANTETHEINE"/>
    <property type="match status" value="1"/>
</dbReference>
<dbReference type="PANTHER" id="PTHR20863:SF76">
    <property type="entry name" value="CARRIER DOMAIN-CONTAINING PROTEIN"/>
    <property type="match status" value="1"/>
</dbReference>